<evidence type="ECO:0000259" key="4">
    <source>
        <dbReference type="Pfam" id="PF13364"/>
    </source>
</evidence>
<evidence type="ECO:0000256" key="2">
    <source>
        <dbReference type="ARBA" id="ARBA00023295"/>
    </source>
</evidence>
<gene>
    <name evidence="5" type="ORF">J5837_03220</name>
</gene>
<dbReference type="AlphaFoldDB" id="A0A940WZ22"/>
<dbReference type="Proteomes" id="UP000673447">
    <property type="component" value="Unassembled WGS sequence"/>
</dbReference>
<feature type="domain" description="Sialate O-acetylesterase" evidence="3">
    <location>
        <begin position="378"/>
        <end position="501"/>
    </location>
</feature>
<feature type="domain" description="Sialate O-acetylesterase" evidence="3">
    <location>
        <begin position="82"/>
        <end position="185"/>
    </location>
</feature>
<keyword evidence="1" id="KW-0378">Hydrolase</keyword>
<dbReference type="InterPro" id="IPR008979">
    <property type="entry name" value="Galactose-bd-like_sf"/>
</dbReference>
<organism evidence="5 6">
    <name type="scientific">Pseudoxanthomonas helianthi</name>
    <dbReference type="NCBI Taxonomy" id="1453541"/>
    <lineage>
        <taxon>Bacteria</taxon>
        <taxon>Pseudomonadati</taxon>
        <taxon>Pseudomonadota</taxon>
        <taxon>Gammaproteobacteria</taxon>
        <taxon>Lysobacterales</taxon>
        <taxon>Lysobacteraceae</taxon>
        <taxon>Pseudoxanthomonas</taxon>
    </lineage>
</organism>
<evidence type="ECO:0000313" key="5">
    <source>
        <dbReference type="EMBL" id="MBP3983424.1"/>
    </source>
</evidence>
<accession>A0A940WZ22</accession>
<dbReference type="InterPro" id="IPR039329">
    <property type="entry name" value="SIAE"/>
</dbReference>
<evidence type="ECO:0000313" key="6">
    <source>
        <dbReference type="Proteomes" id="UP000673447"/>
    </source>
</evidence>
<feature type="domain" description="Beta-galactosidase jelly roll" evidence="4">
    <location>
        <begin position="225"/>
        <end position="331"/>
    </location>
</feature>
<dbReference type="GO" id="GO:0005975">
    <property type="term" value="P:carbohydrate metabolic process"/>
    <property type="evidence" value="ECO:0007669"/>
    <property type="project" value="TreeGrafter"/>
</dbReference>
<dbReference type="Gene3D" id="2.60.40.10">
    <property type="entry name" value="Immunoglobulins"/>
    <property type="match status" value="1"/>
</dbReference>
<protein>
    <submittedName>
        <fullName evidence="5">Beta galactosidase jelly roll domain-containing protein</fullName>
    </submittedName>
</protein>
<dbReference type="GO" id="GO:0001681">
    <property type="term" value="F:sialate O-acetylesterase activity"/>
    <property type="evidence" value="ECO:0007669"/>
    <property type="project" value="InterPro"/>
</dbReference>
<dbReference type="EMBL" id="JAGKTC010000001">
    <property type="protein sequence ID" value="MBP3983424.1"/>
    <property type="molecule type" value="Genomic_DNA"/>
</dbReference>
<proteinExistence type="predicted"/>
<comment type="caution">
    <text evidence="5">The sequence shown here is derived from an EMBL/GenBank/DDBJ whole genome shotgun (WGS) entry which is preliminary data.</text>
</comment>
<dbReference type="PANTHER" id="PTHR22901">
    <property type="entry name" value="SIALATE O-ACETYLESTERASE"/>
    <property type="match status" value="1"/>
</dbReference>
<dbReference type="SUPFAM" id="SSF49785">
    <property type="entry name" value="Galactose-binding domain-like"/>
    <property type="match status" value="1"/>
</dbReference>
<sequence>MPLVFSDGAVLQRDQPLPVWGRATPGARIRVSFDARETTTTAASDGTWRVELPAHAAGGPFQLRVREGEAEEVAIRDVLVGEVWLASGQSNMEWPLSQAADAEAEIARANDPLVRHFKVPKSWSDEAQWQLAGGEWVAASPQTAGNFSAVAYFFARQMRQKLGVPIGIIDSSWGGSSIEAWSDAKTLGLSPQQLAERGREMREANQAALAKTREKLARWKLPADDGGWQAADADESQWAPIAVPGLWESEGYNGVDGIAWYRAQFTLTEAQARAGVTLGVGRVDDTDTTWVNGVQVGQTRQQYNVARVYEVPASALHAGVNHVAVRVEDTGGGGGIHGAPSEVFVQPAQGARLALQGWRFRPAQASVSMMDDKNQVPTLLYNAMIHPLQPYALAGAIWYQGEANAGTTAQALAYRQQFTALIGQWRAQWHAPKLPFLWVQLANWVSGADQGDSSPWSVLRESQSKTLSLPATAQAVTIDIGNPDDIHPRNKQDVGKRLALAARHVAYGETLVYSGPVFTGMQVEHGTATLSFAAGNGALAVRGGGNEVHGFKLAGADRVFHPAKAMVRGDKVVVQSDAVPVPVAVRYAWSDNPADADLANDVGLPASPFRSDAW</sequence>
<dbReference type="SUPFAM" id="SSF52266">
    <property type="entry name" value="SGNH hydrolase"/>
    <property type="match status" value="1"/>
</dbReference>
<reference evidence="5" key="1">
    <citation type="journal article" date="2016" name="Int. J. Syst. Evol. Microbiol.">
        <title>Pseudoxanthomonas helianthi sp. nov., isolated from roots of Jerusalem artichoke (Helianthus tuberosus).</title>
        <authorList>
            <person name="Kittiwongwattana C."/>
            <person name="Thawai C."/>
        </authorList>
    </citation>
    <scope>NUCLEOTIDE SEQUENCE</scope>
    <source>
        <strain evidence="5">110414</strain>
    </source>
</reference>
<reference evidence="5" key="2">
    <citation type="submission" date="2021-03" db="EMBL/GenBank/DDBJ databases">
        <authorList>
            <person name="Cao W."/>
        </authorList>
    </citation>
    <scope>NUCLEOTIDE SEQUENCE</scope>
    <source>
        <strain evidence="5">110414</strain>
    </source>
</reference>
<dbReference type="InterPro" id="IPR025300">
    <property type="entry name" value="BetaGal_jelly_roll_dom"/>
</dbReference>
<dbReference type="Pfam" id="PF13364">
    <property type="entry name" value="BetaGal_ABD2"/>
    <property type="match status" value="1"/>
</dbReference>
<keyword evidence="6" id="KW-1185">Reference proteome</keyword>
<evidence type="ECO:0000256" key="1">
    <source>
        <dbReference type="ARBA" id="ARBA00022801"/>
    </source>
</evidence>
<evidence type="ECO:0000259" key="3">
    <source>
        <dbReference type="Pfam" id="PF03629"/>
    </source>
</evidence>
<dbReference type="GO" id="GO:0004553">
    <property type="term" value="F:hydrolase activity, hydrolyzing O-glycosyl compounds"/>
    <property type="evidence" value="ECO:0007669"/>
    <property type="project" value="UniProtKB-ARBA"/>
</dbReference>
<keyword evidence="2" id="KW-0326">Glycosidase</keyword>
<dbReference type="InterPro" id="IPR005181">
    <property type="entry name" value="SASA"/>
</dbReference>
<name>A0A940WZ22_9GAMM</name>
<dbReference type="RefSeq" id="WP_210536116.1">
    <property type="nucleotide sequence ID" value="NZ_JAGKTC010000001.1"/>
</dbReference>
<dbReference type="Pfam" id="PF03629">
    <property type="entry name" value="SASA"/>
    <property type="match status" value="2"/>
</dbReference>
<dbReference type="InterPro" id="IPR013783">
    <property type="entry name" value="Ig-like_fold"/>
</dbReference>
<dbReference type="InterPro" id="IPR036514">
    <property type="entry name" value="SGNH_hydro_sf"/>
</dbReference>
<dbReference type="PANTHER" id="PTHR22901:SF0">
    <property type="entry name" value="SIALATE O-ACETYLESTERASE"/>
    <property type="match status" value="1"/>
</dbReference>
<dbReference type="Gene3D" id="3.40.50.1110">
    <property type="entry name" value="SGNH hydrolase"/>
    <property type="match status" value="2"/>
</dbReference>